<feature type="zinc finger region" description="C3H1-type" evidence="6">
    <location>
        <begin position="296"/>
        <end position="324"/>
    </location>
</feature>
<accession>A0AAV5BTS4</accession>
<dbReference type="EMBL" id="BQKI01000002">
    <property type="protein sequence ID" value="GJM89821.1"/>
    <property type="molecule type" value="Genomic_DNA"/>
</dbReference>
<dbReference type="GO" id="GO:0003729">
    <property type="term" value="F:mRNA binding"/>
    <property type="evidence" value="ECO:0007669"/>
    <property type="project" value="InterPro"/>
</dbReference>
<dbReference type="InterPro" id="IPR000571">
    <property type="entry name" value="Znf_CCCH"/>
</dbReference>
<proteinExistence type="predicted"/>
<dbReference type="Proteomes" id="UP001054889">
    <property type="component" value="Unassembled WGS sequence"/>
</dbReference>
<evidence type="ECO:0000313" key="10">
    <source>
        <dbReference type="Proteomes" id="UP001054889"/>
    </source>
</evidence>
<keyword evidence="10" id="KW-1185">Reference proteome</keyword>
<dbReference type="SUPFAM" id="SSF90229">
    <property type="entry name" value="CCCH zinc finger"/>
    <property type="match status" value="2"/>
</dbReference>
<feature type="region of interest" description="Disordered" evidence="7">
    <location>
        <begin position="54"/>
        <end position="89"/>
    </location>
</feature>
<dbReference type="GO" id="GO:0008270">
    <property type="term" value="F:zinc ion binding"/>
    <property type="evidence" value="ECO:0007669"/>
    <property type="project" value="UniProtKB-KW"/>
</dbReference>
<protein>
    <recommendedName>
        <fullName evidence="8">C3H1-type domain-containing protein</fullName>
    </recommendedName>
</protein>
<evidence type="ECO:0000256" key="3">
    <source>
        <dbReference type="ARBA" id="ARBA00022771"/>
    </source>
</evidence>
<dbReference type="Gene3D" id="4.10.1000.10">
    <property type="entry name" value="Zinc finger, CCCH-type"/>
    <property type="match status" value="2"/>
</dbReference>
<comment type="caution">
    <text evidence="9">The sequence shown here is derived from an EMBL/GenBank/DDBJ whole genome shotgun (WGS) entry which is preliminary data.</text>
</comment>
<evidence type="ECO:0000256" key="4">
    <source>
        <dbReference type="ARBA" id="ARBA00022833"/>
    </source>
</evidence>
<dbReference type="InterPro" id="IPR036855">
    <property type="entry name" value="Znf_CCCH_sf"/>
</dbReference>
<feature type="zinc finger region" description="C3H1-type" evidence="6">
    <location>
        <begin position="258"/>
        <end position="286"/>
    </location>
</feature>
<evidence type="ECO:0000256" key="2">
    <source>
        <dbReference type="ARBA" id="ARBA00022737"/>
    </source>
</evidence>
<reference evidence="9" key="2">
    <citation type="submission" date="2021-12" db="EMBL/GenBank/DDBJ databases">
        <title>Resequencing data analysis of finger millet.</title>
        <authorList>
            <person name="Hatakeyama M."/>
            <person name="Aluri S."/>
            <person name="Balachadran M.T."/>
            <person name="Sivarajan S.R."/>
            <person name="Poveda L."/>
            <person name="Shimizu-Inatsugi R."/>
            <person name="Schlapbach R."/>
            <person name="Sreeman S.M."/>
            <person name="Shimizu K.K."/>
        </authorList>
    </citation>
    <scope>NUCLEOTIDE SEQUENCE</scope>
</reference>
<gene>
    <name evidence="9" type="primary">ga06042</name>
    <name evidence="9" type="ORF">PR202_ga06042</name>
</gene>
<dbReference type="InterPro" id="IPR045877">
    <property type="entry name" value="ZFP36-like"/>
</dbReference>
<dbReference type="Pfam" id="PF00642">
    <property type="entry name" value="zf-CCCH"/>
    <property type="match status" value="1"/>
</dbReference>
<organism evidence="9 10">
    <name type="scientific">Eleusine coracana subsp. coracana</name>
    <dbReference type="NCBI Taxonomy" id="191504"/>
    <lineage>
        <taxon>Eukaryota</taxon>
        <taxon>Viridiplantae</taxon>
        <taxon>Streptophyta</taxon>
        <taxon>Embryophyta</taxon>
        <taxon>Tracheophyta</taxon>
        <taxon>Spermatophyta</taxon>
        <taxon>Magnoliopsida</taxon>
        <taxon>Liliopsida</taxon>
        <taxon>Poales</taxon>
        <taxon>Poaceae</taxon>
        <taxon>PACMAD clade</taxon>
        <taxon>Chloridoideae</taxon>
        <taxon>Cynodonteae</taxon>
        <taxon>Eleusininae</taxon>
        <taxon>Eleusine</taxon>
    </lineage>
</organism>
<keyword evidence="1 6" id="KW-0479">Metal-binding</keyword>
<evidence type="ECO:0000313" key="9">
    <source>
        <dbReference type="EMBL" id="GJM89821.1"/>
    </source>
</evidence>
<name>A0AAV5BTS4_ELECO</name>
<dbReference type="PANTHER" id="PTHR12547">
    <property type="entry name" value="CCCH ZINC FINGER/TIS11-RELATED"/>
    <property type="match status" value="1"/>
</dbReference>
<dbReference type="FunFam" id="4.10.1000.10:FF:000002">
    <property type="entry name" value="Zinc finger protein 36, C3H1 type-like 1"/>
    <property type="match status" value="1"/>
</dbReference>
<feature type="domain" description="C3H1-type" evidence="8">
    <location>
        <begin position="258"/>
        <end position="286"/>
    </location>
</feature>
<keyword evidence="2" id="KW-0677">Repeat</keyword>
<keyword evidence="3 6" id="KW-0863">Zinc-finger</keyword>
<dbReference type="GO" id="GO:0003677">
    <property type="term" value="F:DNA binding"/>
    <property type="evidence" value="ECO:0007669"/>
    <property type="project" value="UniProtKB-KW"/>
</dbReference>
<dbReference type="PROSITE" id="PS50103">
    <property type="entry name" value="ZF_C3H1"/>
    <property type="match status" value="2"/>
</dbReference>
<keyword evidence="5" id="KW-0238">DNA-binding</keyword>
<sequence length="333" mass="36051">MEALLPGAQHEGLHAAFGPKPCGLGYRRFSSPNLLTNGADLFCGGYSTPTHPFGRGPVRSASPSPRAASRSCSSSDTGSVVDQGDDSPAAAEHRARLARLALQYQEVASRYQLCFSHLAHTSDEAVALRRENDQLRFSNGDLVRRIAIVGGKHSSALALADEFRRLTLAEEQAKAMPPPPPPPPAALMRPVPAAMPKSISVRSTGYVKTNPSGKHRASKAKNAGSQRVIVGMDGASKGEEKKEQDAGGVEFEVYNQGMLKTELCNKWEETGACLYGDHCQFAHGVAELRPVIRHPRYKTEVCRMVLAGILCPYGHRCHFRHSLSPADGHLLRR</sequence>
<feature type="region of interest" description="Disordered" evidence="7">
    <location>
        <begin position="204"/>
        <end position="224"/>
    </location>
</feature>
<evidence type="ECO:0000256" key="7">
    <source>
        <dbReference type="SAM" id="MobiDB-lite"/>
    </source>
</evidence>
<feature type="compositionally biased region" description="Low complexity" evidence="7">
    <location>
        <begin position="54"/>
        <end position="81"/>
    </location>
</feature>
<evidence type="ECO:0000259" key="8">
    <source>
        <dbReference type="PROSITE" id="PS50103"/>
    </source>
</evidence>
<feature type="domain" description="C3H1-type" evidence="8">
    <location>
        <begin position="296"/>
        <end position="324"/>
    </location>
</feature>
<reference evidence="9" key="1">
    <citation type="journal article" date="2018" name="DNA Res.">
        <title>Multiple hybrid de novo genome assembly of finger millet, an orphan allotetraploid crop.</title>
        <authorList>
            <person name="Hatakeyama M."/>
            <person name="Aluri S."/>
            <person name="Balachadran M.T."/>
            <person name="Sivarajan S.R."/>
            <person name="Patrignani A."/>
            <person name="Gruter S."/>
            <person name="Poveda L."/>
            <person name="Shimizu-Inatsugi R."/>
            <person name="Baeten J."/>
            <person name="Francoijs K.J."/>
            <person name="Nataraja K.N."/>
            <person name="Reddy Y.A.N."/>
            <person name="Phadnis S."/>
            <person name="Ravikumar R.L."/>
            <person name="Schlapbach R."/>
            <person name="Sreeman S.M."/>
            <person name="Shimizu K.K."/>
        </authorList>
    </citation>
    <scope>NUCLEOTIDE SEQUENCE</scope>
</reference>
<evidence type="ECO:0000256" key="6">
    <source>
        <dbReference type="PROSITE-ProRule" id="PRU00723"/>
    </source>
</evidence>
<evidence type="ECO:0000256" key="5">
    <source>
        <dbReference type="ARBA" id="ARBA00023125"/>
    </source>
</evidence>
<dbReference type="PANTHER" id="PTHR12547:SF162">
    <property type="entry name" value="ZINC FINGER CCCH DOMAIN-CONTAINING PROTEIN 15"/>
    <property type="match status" value="1"/>
</dbReference>
<dbReference type="SMART" id="SM00356">
    <property type="entry name" value="ZnF_C3H1"/>
    <property type="match status" value="2"/>
</dbReference>
<dbReference type="AlphaFoldDB" id="A0AAV5BTS4"/>
<evidence type="ECO:0000256" key="1">
    <source>
        <dbReference type="ARBA" id="ARBA00022723"/>
    </source>
</evidence>
<keyword evidence="4 6" id="KW-0862">Zinc</keyword>
<dbReference type="FunFam" id="4.10.1000.10:FF:000001">
    <property type="entry name" value="zinc finger CCCH domain-containing protein 15-like"/>
    <property type="match status" value="1"/>
</dbReference>